<feature type="compositionally biased region" description="Low complexity" evidence="1">
    <location>
        <begin position="476"/>
        <end position="511"/>
    </location>
</feature>
<feature type="region of interest" description="Disordered" evidence="1">
    <location>
        <begin position="237"/>
        <end position="279"/>
    </location>
</feature>
<dbReference type="InterPro" id="IPR029357">
    <property type="entry name" value="SPATA7"/>
</dbReference>
<sequence length="668" mass="75691">MQQKYVKKNAYNSGRGATSQELIYQHMSNHYRRILNAKKVVDTSPPYCYKQKRPGSAHLVPALPTVRSFKVKPQCLGRNISPAVTARSISTNSCSCTGPYPSSRFHASCVEEIPHSNRNKKYQFDKRLIDRITYDTKNGPSAYCDHDWLDHKTETTNGSCKVQDVKNNKLNQSQGSRNSKRRLQNKENESNQKRSYSLDLENKSSPELPLELTPEVPQCKCRKLCICDPNDEALEIKKSSVQPKEQSQTSSRDSAYNGGVSSLSESRSPTPDHRIKKDGGCILKNENLTFRQNSILEENPKEKATENLKPSQDVESNCGHRISNDGSPKEICPPAKPKGDQKDSIMRKIKEDEPYIKFIEDITVEILTKNLYTNKALLKVMKKHILNNLEILEQGRMLKEVDNLRIQLGIPEDKGLFDLNQAHESVSDLLNPYPIISDSEFTMPDNKKESETDDESEMQMEDTCDKSTCFWRRNSNDNNNNNNNNNNNDNDNMNDTKNNNNNNNSNNNNNNKNDKVSSEDKTVKKLHSSDSENEELISVIQVMKSGEESMAEKTNCRIIRSKSQTRLRVSSDDSPASSEIGTTEIIRKKRAKPVFERKTSESSSEIEERISVGSDASVESGNEDDKPEDNESASEETTTDKKPRTVSFWSNKDFPGRQIGNRIPRCGK</sequence>
<protein>
    <submittedName>
        <fullName evidence="2">Uncharacterized protein</fullName>
    </submittedName>
</protein>
<dbReference type="Proteomes" id="UP001359485">
    <property type="component" value="Unassembled WGS sequence"/>
</dbReference>
<feature type="compositionally biased region" description="Basic and acidic residues" evidence="1">
    <location>
        <begin position="593"/>
        <end position="610"/>
    </location>
</feature>
<reference evidence="2 3" key="1">
    <citation type="submission" date="2023-09" db="EMBL/GenBank/DDBJ databases">
        <title>Genomes of two closely related lineages of the louse Polyplax serrata with different host specificities.</title>
        <authorList>
            <person name="Martinu J."/>
            <person name="Tarabai H."/>
            <person name="Stefka J."/>
            <person name="Hypsa V."/>
        </authorList>
    </citation>
    <scope>NUCLEOTIDE SEQUENCE [LARGE SCALE GENOMIC DNA]</scope>
    <source>
        <strain evidence="2">98ZLc_SE</strain>
    </source>
</reference>
<comment type="caution">
    <text evidence="2">The sequence shown here is derived from an EMBL/GenBank/DDBJ whole genome shotgun (WGS) entry which is preliminary data.</text>
</comment>
<feature type="compositionally biased region" description="Acidic residues" evidence="1">
    <location>
        <begin position="451"/>
        <end position="462"/>
    </location>
</feature>
<dbReference type="EMBL" id="JAWJWF010000047">
    <property type="protein sequence ID" value="KAK6621515.1"/>
    <property type="molecule type" value="Genomic_DNA"/>
</dbReference>
<evidence type="ECO:0000313" key="2">
    <source>
        <dbReference type="EMBL" id="KAK6621515.1"/>
    </source>
</evidence>
<feature type="region of interest" description="Disordered" evidence="1">
    <location>
        <begin position="436"/>
        <end position="531"/>
    </location>
</feature>
<feature type="region of interest" description="Disordered" evidence="1">
    <location>
        <begin position="166"/>
        <end position="211"/>
    </location>
</feature>
<keyword evidence="3" id="KW-1185">Reference proteome</keyword>
<feature type="compositionally biased region" description="Polar residues" evidence="1">
    <location>
        <begin position="168"/>
        <end position="177"/>
    </location>
</feature>
<name>A0ABR1AJS2_POLSC</name>
<gene>
    <name evidence="2" type="ORF">RUM44_001322</name>
</gene>
<accession>A0ABR1AJS2</accession>
<feature type="compositionally biased region" description="Basic and acidic residues" evidence="1">
    <location>
        <begin position="270"/>
        <end position="279"/>
    </location>
</feature>
<feature type="compositionally biased region" description="Polar residues" evidence="1">
    <location>
        <begin position="566"/>
        <end position="581"/>
    </location>
</feature>
<feature type="compositionally biased region" description="Basic and acidic residues" evidence="1">
    <location>
        <begin position="512"/>
        <end position="530"/>
    </location>
</feature>
<dbReference type="PANTHER" id="PTHR14917">
    <property type="entry name" value="SPERMATOGENESIS-ASSOCIATED PROTEIN 7"/>
    <property type="match status" value="1"/>
</dbReference>
<evidence type="ECO:0000256" key="1">
    <source>
        <dbReference type="SAM" id="MobiDB-lite"/>
    </source>
</evidence>
<feature type="region of interest" description="Disordered" evidence="1">
    <location>
        <begin position="564"/>
        <end position="668"/>
    </location>
</feature>
<organism evidence="2 3">
    <name type="scientific">Polyplax serrata</name>
    <name type="common">Common mouse louse</name>
    <dbReference type="NCBI Taxonomy" id="468196"/>
    <lineage>
        <taxon>Eukaryota</taxon>
        <taxon>Metazoa</taxon>
        <taxon>Ecdysozoa</taxon>
        <taxon>Arthropoda</taxon>
        <taxon>Hexapoda</taxon>
        <taxon>Insecta</taxon>
        <taxon>Pterygota</taxon>
        <taxon>Neoptera</taxon>
        <taxon>Paraneoptera</taxon>
        <taxon>Psocodea</taxon>
        <taxon>Troctomorpha</taxon>
        <taxon>Phthiraptera</taxon>
        <taxon>Anoplura</taxon>
        <taxon>Polyplacidae</taxon>
        <taxon>Polyplax</taxon>
    </lineage>
</organism>
<proteinExistence type="predicted"/>
<feature type="region of interest" description="Disordered" evidence="1">
    <location>
        <begin position="293"/>
        <end position="341"/>
    </location>
</feature>
<feature type="compositionally biased region" description="Acidic residues" evidence="1">
    <location>
        <begin position="621"/>
        <end position="634"/>
    </location>
</feature>
<dbReference type="Pfam" id="PF15244">
    <property type="entry name" value="HSD3"/>
    <property type="match status" value="1"/>
</dbReference>
<evidence type="ECO:0000313" key="3">
    <source>
        <dbReference type="Proteomes" id="UP001359485"/>
    </source>
</evidence>
<dbReference type="PANTHER" id="PTHR14917:SF4">
    <property type="entry name" value="SPERMATOGENESIS-ASSOCIATED 7"/>
    <property type="match status" value="1"/>
</dbReference>
<feature type="compositionally biased region" description="Polar residues" evidence="1">
    <location>
        <begin position="239"/>
        <end position="269"/>
    </location>
</feature>